<protein>
    <recommendedName>
        <fullName evidence="3">HNH nuclease domain-containing protein</fullName>
    </recommendedName>
</protein>
<sequence>MPNKIRTYRDRADYLKKAVDLRRKKIKRMAVEYKGGKCEVCGYNKYIGALEFHHRDPSNKEFNLGLQGMTRSWARVKKEADKCMLVCSNCHREIHASKT</sequence>
<evidence type="ECO:0000313" key="2">
    <source>
        <dbReference type="Proteomes" id="UP000230214"/>
    </source>
</evidence>
<proteinExistence type="predicted"/>
<reference evidence="1 2" key="1">
    <citation type="submission" date="2017-09" db="EMBL/GenBank/DDBJ databases">
        <title>Depth-based differentiation of microbial function through sediment-hosted aquifers and enrichment of novel symbionts in the deep terrestrial subsurface.</title>
        <authorList>
            <person name="Probst A.J."/>
            <person name="Ladd B."/>
            <person name="Jarett J.K."/>
            <person name="Geller-Mcgrath D.E."/>
            <person name="Sieber C.M."/>
            <person name="Emerson J.B."/>
            <person name="Anantharaman K."/>
            <person name="Thomas B.C."/>
            <person name="Malmstrom R."/>
            <person name="Stieglmeier M."/>
            <person name="Klingl A."/>
            <person name="Woyke T."/>
            <person name="Ryan C.M."/>
            <person name="Banfield J.F."/>
        </authorList>
    </citation>
    <scope>NUCLEOTIDE SEQUENCE [LARGE SCALE GENOMIC DNA]</scope>
    <source>
        <strain evidence="1">CG10_big_fil_rev_8_21_14_0_10_32_10</strain>
    </source>
</reference>
<evidence type="ECO:0008006" key="3">
    <source>
        <dbReference type="Google" id="ProtNLM"/>
    </source>
</evidence>
<evidence type="ECO:0000313" key="1">
    <source>
        <dbReference type="EMBL" id="PIR43834.1"/>
    </source>
</evidence>
<dbReference type="CDD" id="cd00085">
    <property type="entry name" value="HNHc"/>
    <property type="match status" value="1"/>
</dbReference>
<name>A0A2H0RCQ8_UNCKA</name>
<organism evidence="1 2">
    <name type="scientific">candidate division WWE3 bacterium CG10_big_fil_rev_8_21_14_0_10_32_10</name>
    <dbReference type="NCBI Taxonomy" id="1975090"/>
    <lineage>
        <taxon>Bacteria</taxon>
        <taxon>Katanobacteria</taxon>
    </lineage>
</organism>
<accession>A0A2H0RCQ8</accession>
<dbReference type="InterPro" id="IPR003615">
    <property type="entry name" value="HNH_nuc"/>
</dbReference>
<gene>
    <name evidence="1" type="ORF">COV24_00720</name>
</gene>
<dbReference type="EMBL" id="PCXU01000009">
    <property type="protein sequence ID" value="PIR43834.1"/>
    <property type="molecule type" value="Genomic_DNA"/>
</dbReference>
<comment type="caution">
    <text evidence="1">The sequence shown here is derived from an EMBL/GenBank/DDBJ whole genome shotgun (WGS) entry which is preliminary data.</text>
</comment>
<dbReference type="Proteomes" id="UP000230214">
    <property type="component" value="Unassembled WGS sequence"/>
</dbReference>
<dbReference type="AlphaFoldDB" id="A0A2H0RCQ8"/>